<dbReference type="Proteomes" id="UP001242045">
    <property type="component" value="Unassembled WGS sequence"/>
</dbReference>
<dbReference type="InterPro" id="IPR025743">
    <property type="entry name" value="TssM1_N"/>
</dbReference>
<feature type="transmembrane region" description="Helical" evidence="1">
    <location>
        <begin position="12"/>
        <end position="30"/>
    </location>
</feature>
<feature type="domain" description="Type VI secretion system component TssM1 N-terminal" evidence="2">
    <location>
        <begin position="159"/>
        <end position="348"/>
    </location>
</feature>
<proteinExistence type="predicted"/>
<reference evidence="3" key="1">
    <citation type="submission" date="2023-07" db="EMBL/GenBank/DDBJ databases">
        <title>Sorghum-associated microbial communities from plants grown in Nebraska, USA.</title>
        <authorList>
            <person name="Schachtman D."/>
        </authorList>
    </citation>
    <scope>NUCLEOTIDE SEQUENCE</scope>
    <source>
        <strain evidence="3">DS3754</strain>
    </source>
</reference>
<dbReference type="EMBL" id="JAUSRD010000020">
    <property type="protein sequence ID" value="MDP9896726.1"/>
    <property type="molecule type" value="Genomic_DNA"/>
</dbReference>
<protein>
    <submittedName>
        <fullName evidence="3">Type VI secretion system protein ImpL</fullName>
    </submittedName>
</protein>
<evidence type="ECO:0000256" key="1">
    <source>
        <dbReference type="SAM" id="Phobius"/>
    </source>
</evidence>
<dbReference type="Pfam" id="PF14331">
    <property type="entry name" value="IcmF-related_N"/>
    <property type="match status" value="1"/>
</dbReference>
<evidence type="ECO:0000259" key="2">
    <source>
        <dbReference type="Pfam" id="PF14331"/>
    </source>
</evidence>
<organism evidence="3 4">
    <name type="scientific">Variovorax boronicumulans</name>
    <dbReference type="NCBI Taxonomy" id="436515"/>
    <lineage>
        <taxon>Bacteria</taxon>
        <taxon>Pseudomonadati</taxon>
        <taxon>Pseudomonadota</taxon>
        <taxon>Betaproteobacteria</taxon>
        <taxon>Burkholderiales</taxon>
        <taxon>Comamonadaceae</taxon>
        <taxon>Variovorax</taxon>
    </lineage>
</organism>
<evidence type="ECO:0000313" key="3">
    <source>
        <dbReference type="EMBL" id="MDP9896726.1"/>
    </source>
</evidence>
<dbReference type="AlphaFoldDB" id="A0AAW8DA51"/>
<comment type="caution">
    <text evidence="3">The sequence shown here is derived from an EMBL/GenBank/DDBJ whole genome shotgun (WGS) entry which is preliminary data.</text>
</comment>
<accession>A0AAW8DA51</accession>
<evidence type="ECO:0000313" key="4">
    <source>
        <dbReference type="Proteomes" id="UP001242045"/>
    </source>
</evidence>
<dbReference type="InterPro" id="IPR053156">
    <property type="entry name" value="T6SS_TssM-like"/>
</dbReference>
<dbReference type="PANTHER" id="PTHR36153">
    <property type="entry name" value="INNER MEMBRANE PROTEIN-RELATED"/>
    <property type="match status" value="1"/>
</dbReference>
<keyword evidence="1" id="KW-0472">Membrane</keyword>
<dbReference type="RefSeq" id="WP_307686932.1">
    <property type="nucleotide sequence ID" value="NZ_JAUSRD010000020.1"/>
</dbReference>
<gene>
    <name evidence="3" type="ORF">J2W31_005862</name>
</gene>
<keyword evidence="1" id="KW-1133">Transmembrane helix</keyword>
<dbReference type="PANTHER" id="PTHR36153:SF1">
    <property type="entry name" value="TYPE VI SECRETION SYSTEM COMPONENT TSSM1"/>
    <property type="match status" value="1"/>
</dbReference>
<name>A0AAW8DA51_9BURK</name>
<keyword evidence="1" id="KW-0812">Transmembrane</keyword>
<sequence length="383" mass="40989">MTALLSSPTHFFWMLLALCLLGFGLLCAMVHDAGRGARRRALLRRIETLDAPTDEAAVGALRESMAEARQALRQQAPRPARSSHDPAAPVAWFLFIGDAAADLPGLLATAQGKRLARPDSDPDSAPDDGACWRWWLTGALTAIEVQPAAVGEAAGAPRTRALWLQALLALAERRDRLPLNGVVACFSASELLQADADSLRPLAAKMRRLIDEAGDTLRLQLPMYLVITGLEHLTGYATLRGALPPEVLAQALGHRLPDPFAAPSAPAGDRLDALFDPIAAQLQSLRMALLREQHGAAARLSIHGFVEAVQGLQPALRELAEVLFESHGKGSRAPRWRGLYFTAAASDATGGAFVTDLFERFLPADQPLVRPGRPSSNTTTGAP</sequence>